<evidence type="ECO:0000313" key="8">
    <source>
        <dbReference type="Proteomes" id="UP001079430"/>
    </source>
</evidence>
<protein>
    <submittedName>
        <fullName evidence="7">Methyl-accepting chemotaxis protein</fullName>
    </submittedName>
</protein>
<evidence type="ECO:0000256" key="1">
    <source>
        <dbReference type="ARBA" id="ARBA00022500"/>
    </source>
</evidence>
<dbReference type="PANTHER" id="PTHR43531:SF11">
    <property type="entry name" value="METHYL-ACCEPTING CHEMOTAXIS PROTEIN 3"/>
    <property type="match status" value="1"/>
</dbReference>
<dbReference type="RefSeq" id="WP_269277842.1">
    <property type="nucleotide sequence ID" value="NZ_JAPVOI010000004.1"/>
</dbReference>
<dbReference type="SMART" id="SM00283">
    <property type="entry name" value="MA"/>
    <property type="match status" value="1"/>
</dbReference>
<evidence type="ECO:0000256" key="3">
    <source>
        <dbReference type="PROSITE-ProRule" id="PRU00284"/>
    </source>
</evidence>
<dbReference type="EMBL" id="JAPVOI010000004">
    <property type="protein sequence ID" value="MCZ4090207.1"/>
    <property type="molecule type" value="Genomic_DNA"/>
</dbReference>
<proteinExistence type="inferred from homology"/>
<reference evidence="7" key="1">
    <citation type="submission" date="2022-10" db="EMBL/GenBank/DDBJ databases">
        <title>Whole genome sequencing of three plant growth promoting bacteria isolated from Vachellia tortilis subsp. raddiana in Morocco.</title>
        <authorList>
            <person name="Hnini M."/>
            <person name="Zouagui R."/>
            <person name="Zouagui H."/>
            <person name="Chemao Elfihri M.-W."/>
            <person name="Ibrahimi A."/>
            <person name="Sbabou L."/>
            <person name="Aurag J."/>
        </authorList>
    </citation>
    <scope>NUCLEOTIDE SEQUENCE</scope>
    <source>
        <strain evidence="7">LMR678</strain>
    </source>
</reference>
<gene>
    <name evidence="7" type="ORF">O3W52_09065</name>
</gene>
<dbReference type="PRINTS" id="PR00260">
    <property type="entry name" value="CHEMTRNSDUCR"/>
</dbReference>
<feature type="domain" description="Methyl-accepting transducer" evidence="5">
    <location>
        <begin position="85"/>
        <end position="314"/>
    </location>
</feature>
<dbReference type="Gene3D" id="1.10.287.950">
    <property type="entry name" value="Methyl-accepting chemotaxis protein"/>
    <property type="match status" value="1"/>
</dbReference>
<dbReference type="SUPFAM" id="SSF58104">
    <property type="entry name" value="Methyl-accepting chemotaxis protein (MCP) signaling domain"/>
    <property type="match status" value="1"/>
</dbReference>
<dbReference type="Proteomes" id="UP001079430">
    <property type="component" value="Unassembled WGS sequence"/>
</dbReference>
<feature type="domain" description="HAMP" evidence="6">
    <location>
        <begin position="32"/>
        <end position="80"/>
    </location>
</feature>
<name>A0ABT4KGX6_9HYPH</name>
<keyword evidence="1" id="KW-0145">Chemotaxis</keyword>
<dbReference type="InterPro" id="IPR051310">
    <property type="entry name" value="MCP_chemotaxis"/>
</dbReference>
<dbReference type="PROSITE" id="PS50885">
    <property type="entry name" value="HAMP"/>
    <property type="match status" value="1"/>
</dbReference>
<evidence type="ECO:0000259" key="6">
    <source>
        <dbReference type="PROSITE" id="PS50885"/>
    </source>
</evidence>
<keyword evidence="3" id="KW-0807">Transducer</keyword>
<comment type="similarity">
    <text evidence="2">Belongs to the methyl-accepting chemotaxis (MCP) protein family.</text>
</comment>
<evidence type="ECO:0000256" key="4">
    <source>
        <dbReference type="SAM" id="MobiDB-lite"/>
    </source>
</evidence>
<accession>A0ABT4KGX6</accession>
<sequence length="370" mass="39117">MDYAISVYLDVLAEERMKAEEGQRALKVEQDAALAALEKALSSLSGGDLTCQIEEGLASAFERLKRNFNDSLSSLRGAMSDISQSVSHVLTQSTEIASAADDMAKRTERQATVLEETAAALEEISSIAKQSQTRTAEVQAVVNASASEAVQSGHVVEQAVGAMSDIVQSSKQMNDIIGVIDEIAFQTNLLALNAGVEAARAGEQGKGFAVVAQEVRELAQRSARAAKEIKDLIARSSQDVARGVELVNSTGQALRSIGKQVQTINDHMASISRSSLEQATGIAEINSAIGDMDAITQQNAAMAEETSASTLMLSSEAERLAQLVSGFKVSPVVAVFGPSSRMAPSEGFPFIHSGPRPTAGRIPRPKTRRG</sequence>
<dbReference type="Pfam" id="PF00015">
    <property type="entry name" value="MCPsignal"/>
    <property type="match status" value="1"/>
</dbReference>
<dbReference type="PANTHER" id="PTHR43531">
    <property type="entry name" value="PROTEIN ICFG"/>
    <property type="match status" value="1"/>
</dbReference>
<keyword evidence="8" id="KW-1185">Reference proteome</keyword>
<evidence type="ECO:0000313" key="7">
    <source>
        <dbReference type="EMBL" id="MCZ4090207.1"/>
    </source>
</evidence>
<dbReference type="InterPro" id="IPR004090">
    <property type="entry name" value="Chemotax_Me-accpt_rcpt"/>
</dbReference>
<dbReference type="PROSITE" id="PS50111">
    <property type="entry name" value="CHEMOTAXIS_TRANSDUC_2"/>
    <property type="match status" value="1"/>
</dbReference>
<evidence type="ECO:0000259" key="5">
    <source>
        <dbReference type="PROSITE" id="PS50111"/>
    </source>
</evidence>
<evidence type="ECO:0000256" key="2">
    <source>
        <dbReference type="ARBA" id="ARBA00029447"/>
    </source>
</evidence>
<dbReference type="InterPro" id="IPR004089">
    <property type="entry name" value="MCPsignal_dom"/>
</dbReference>
<comment type="caution">
    <text evidence="7">The sequence shown here is derived from an EMBL/GenBank/DDBJ whole genome shotgun (WGS) entry which is preliminary data.</text>
</comment>
<dbReference type="CDD" id="cd11386">
    <property type="entry name" value="MCP_signal"/>
    <property type="match status" value="1"/>
</dbReference>
<dbReference type="InterPro" id="IPR003660">
    <property type="entry name" value="HAMP_dom"/>
</dbReference>
<organism evidence="7 8">
    <name type="scientific">Sinorhizobium psoraleae</name>
    <dbReference type="NCBI Taxonomy" id="520838"/>
    <lineage>
        <taxon>Bacteria</taxon>
        <taxon>Pseudomonadati</taxon>
        <taxon>Pseudomonadota</taxon>
        <taxon>Alphaproteobacteria</taxon>
        <taxon>Hyphomicrobiales</taxon>
        <taxon>Rhizobiaceae</taxon>
        <taxon>Sinorhizobium/Ensifer group</taxon>
        <taxon>Sinorhizobium</taxon>
    </lineage>
</organism>
<feature type="region of interest" description="Disordered" evidence="4">
    <location>
        <begin position="347"/>
        <end position="370"/>
    </location>
</feature>